<accession>A0A1A8XQE7</accession>
<sequence>MWFLRLLAVLTAIAVAGGVAAFLLTRDLRYLRFSWQLFRYALIVALLVFALLIIERVAVIPL</sequence>
<keyword evidence="1" id="KW-1133">Transmembrane helix</keyword>
<keyword evidence="1" id="KW-0812">Transmembrane</keyword>
<dbReference type="RefSeq" id="WP_186407389.1">
    <property type="nucleotide sequence ID" value="NZ_FLQX01000112.1"/>
</dbReference>
<evidence type="ECO:0000313" key="2">
    <source>
        <dbReference type="EMBL" id="SBT06866.1"/>
    </source>
</evidence>
<dbReference type="AlphaFoldDB" id="A0A1A8XQE7"/>
<dbReference type="EMBL" id="FLQX01000112">
    <property type="protein sequence ID" value="SBT06866.1"/>
    <property type="molecule type" value="Genomic_DNA"/>
</dbReference>
<protein>
    <submittedName>
        <fullName evidence="2">Uncharacterized protein</fullName>
    </submittedName>
</protein>
<keyword evidence="1" id="KW-0472">Membrane</keyword>
<gene>
    <name evidence="2" type="ORF">ACCAA_360027</name>
</gene>
<reference evidence="3" key="1">
    <citation type="submission" date="2016-06" db="EMBL/GenBank/DDBJ databases">
        <authorList>
            <person name="McIlroy S.J."/>
            <person name="Karst S.M."/>
            <person name="Albertsen M."/>
        </authorList>
    </citation>
    <scope>NUCLEOTIDE SEQUENCE [LARGE SCALE GENOMIC DNA]</scope>
</reference>
<evidence type="ECO:0000256" key="1">
    <source>
        <dbReference type="SAM" id="Phobius"/>
    </source>
</evidence>
<name>A0A1A8XQE7_9PROT</name>
<organism evidence="2 3">
    <name type="scientific">Candidatus Accumulibacter aalborgensis</name>
    <dbReference type="NCBI Taxonomy" id="1860102"/>
    <lineage>
        <taxon>Bacteria</taxon>
        <taxon>Pseudomonadati</taxon>
        <taxon>Pseudomonadota</taxon>
        <taxon>Betaproteobacteria</taxon>
        <taxon>Candidatus Accumulibacter</taxon>
    </lineage>
</organism>
<proteinExistence type="predicted"/>
<feature type="transmembrane region" description="Helical" evidence="1">
    <location>
        <begin position="37"/>
        <end position="54"/>
    </location>
</feature>
<keyword evidence="3" id="KW-1185">Reference proteome</keyword>
<dbReference type="Proteomes" id="UP000199169">
    <property type="component" value="Unassembled WGS sequence"/>
</dbReference>
<evidence type="ECO:0000313" key="3">
    <source>
        <dbReference type="Proteomes" id="UP000199169"/>
    </source>
</evidence>
<dbReference type="STRING" id="1860102.ACCAA_360027"/>